<dbReference type="SMART" id="SM00271">
    <property type="entry name" value="DnaJ"/>
    <property type="match status" value="1"/>
</dbReference>
<dbReference type="GO" id="GO:0051082">
    <property type="term" value="F:unfolded protein binding"/>
    <property type="evidence" value="ECO:0007669"/>
    <property type="project" value="TreeGrafter"/>
</dbReference>
<feature type="compositionally biased region" description="Low complexity" evidence="1">
    <location>
        <begin position="175"/>
        <end position="205"/>
    </location>
</feature>
<feature type="compositionally biased region" description="Low complexity" evidence="1">
    <location>
        <begin position="81"/>
        <end position="93"/>
    </location>
</feature>
<evidence type="ECO:0000256" key="1">
    <source>
        <dbReference type="SAM" id="MobiDB-lite"/>
    </source>
</evidence>
<sequence length="338" mass="37177">SWRRAEELRADAPRARPPAPYRTAGVDLDHPVFQASHGACTAERPMGMKGASSTPTFAAASMFPRFAAYEAQFHKADDGQAPRPRQRPSSAPGLRTSASFTAEKRGSAEPLRQPGPEVTRPSSAHGPTSGTRNSHKPPPHTPSANLSPSWVQRWKTWMRFAGTIPGEEELRAGSKRSQSSASSQPRSRADSGASGASSMPASWWSRRSEFHERTQDTWDRPRPGRGEKPAQAQAKAKPSFERRDSFDESMPRSRGSRSKESSNTAGPRPPLLKADMREKHLALLGFPPSAKPSPEELKKAYRAMAMRWHPDRPHNREKASEATANFKAAKAAYDSLRV</sequence>
<proteinExistence type="predicted"/>
<dbReference type="InterPro" id="IPR001623">
    <property type="entry name" value="DnaJ_domain"/>
</dbReference>
<dbReference type="GO" id="GO:0005634">
    <property type="term" value="C:nucleus"/>
    <property type="evidence" value="ECO:0007669"/>
    <property type="project" value="TreeGrafter"/>
</dbReference>
<feature type="domain" description="J" evidence="2">
    <location>
        <begin position="279"/>
        <end position="338"/>
    </location>
</feature>
<feature type="compositionally biased region" description="Basic and acidic residues" evidence="1">
    <location>
        <begin position="238"/>
        <end position="251"/>
    </location>
</feature>
<feature type="compositionally biased region" description="Polar residues" evidence="1">
    <location>
        <begin position="120"/>
        <end position="132"/>
    </location>
</feature>
<dbReference type="OrthoDB" id="10250354at2759"/>
<dbReference type="AlphaFoldDB" id="A0A812TJ09"/>
<gene>
    <name evidence="3" type="primary">Dnajc21</name>
    <name evidence="3" type="ORF">SNEC2469_LOCUS15018</name>
</gene>
<comment type="caution">
    <text evidence="3">The sequence shown here is derived from an EMBL/GenBank/DDBJ whole genome shotgun (WGS) entry which is preliminary data.</text>
</comment>
<dbReference type="CDD" id="cd06257">
    <property type="entry name" value="DnaJ"/>
    <property type="match status" value="1"/>
</dbReference>
<name>A0A812TJ09_9DINO</name>
<organism evidence="3 4">
    <name type="scientific">Symbiodinium necroappetens</name>
    <dbReference type="NCBI Taxonomy" id="1628268"/>
    <lineage>
        <taxon>Eukaryota</taxon>
        <taxon>Sar</taxon>
        <taxon>Alveolata</taxon>
        <taxon>Dinophyceae</taxon>
        <taxon>Suessiales</taxon>
        <taxon>Symbiodiniaceae</taxon>
        <taxon>Symbiodinium</taxon>
    </lineage>
</organism>
<dbReference type="PANTHER" id="PTHR43948">
    <property type="entry name" value="DNAJ HOMOLOG SUBFAMILY B"/>
    <property type="match status" value="1"/>
</dbReference>
<feature type="region of interest" description="Disordered" evidence="1">
    <location>
        <begin position="165"/>
        <end position="277"/>
    </location>
</feature>
<feature type="region of interest" description="Disordered" evidence="1">
    <location>
        <begin position="1"/>
        <end position="25"/>
    </location>
</feature>
<feature type="compositionally biased region" description="Basic and acidic residues" evidence="1">
    <location>
        <begin position="1"/>
        <end position="14"/>
    </location>
</feature>
<evidence type="ECO:0000259" key="2">
    <source>
        <dbReference type="PROSITE" id="PS50076"/>
    </source>
</evidence>
<feature type="region of interest" description="Disordered" evidence="1">
    <location>
        <begin position="73"/>
        <end position="149"/>
    </location>
</feature>
<dbReference type="InterPro" id="IPR036869">
    <property type="entry name" value="J_dom_sf"/>
</dbReference>
<reference evidence="3" key="1">
    <citation type="submission" date="2021-02" db="EMBL/GenBank/DDBJ databases">
        <authorList>
            <person name="Dougan E. K."/>
            <person name="Rhodes N."/>
            <person name="Thang M."/>
            <person name="Chan C."/>
        </authorList>
    </citation>
    <scope>NUCLEOTIDE SEQUENCE</scope>
</reference>
<dbReference type="SUPFAM" id="SSF46565">
    <property type="entry name" value="Chaperone J-domain"/>
    <property type="match status" value="1"/>
</dbReference>
<feature type="compositionally biased region" description="Basic and acidic residues" evidence="1">
    <location>
        <begin position="206"/>
        <end position="228"/>
    </location>
</feature>
<dbReference type="GO" id="GO:0051087">
    <property type="term" value="F:protein-folding chaperone binding"/>
    <property type="evidence" value="ECO:0007669"/>
    <property type="project" value="TreeGrafter"/>
</dbReference>
<dbReference type="PROSITE" id="PS50076">
    <property type="entry name" value="DNAJ_2"/>
    <property type="match status" value="1"/>
</dbReference>
<dbReference type="Gene3D" id="1.10.287.110">
    <property type="entry name" value="DnaJ domain"/>
    <property type="match status" value="1"/>
</dbReference>
<dbReference type="GO" id="GO:0005737">
    <property type="term" value="C:cytoplasm"/>
    <property type="evidence" value="ECO:0007669"/>
    <property type="project" value="TreeGrafter"/>
</dbReference>
<accession>A0A812TJ09</accession>
<dbReference type="PANTHER" id="PTHR43948:SF10">
    <property type="entry name" value="MRJ, ISOFORM E"/>
    <property type="match status" value="1"/>
</dbReference>
<protein>
    <submittedName>
        <fullName evidence="3">Dnajc21 protein</fullName>
    </submittedName>
</protein>
<dbReference type="EMBL" id="CAJNJA010024297">
    <property type="protein sequence ID" value="CAE7524399.1"/>
    <property type="molecule type" value="Genomic_DNA"/>
</dbReference>
<dbReference type="Pfam" id="PF00226">
    <property type="entry name" value="DnaJ"/>
    <property type="match status" value="1"/>
</dbReference>
<dbReference type="Proteomes" id="UP000601435">
    <property type="component" value="Unassembled WGS sequence"/>
</dbReference>
<keyword evidence="4" id="KW-1185">Reference proteome</keyword>
<dbReference type="GO" id="GO:0044183">
    <property type="term" value="F:protein folding chaperone"/>
    <property type="evidence" value="ECO:0007669"/>
    <property type="project" value="TreeGrafter"/>
</dbReference>
<feature type="non-terminal residue" evidence="3">
    <location>
        <position position="338"/>
    </location>
</feature>
<evidence type="ECO:0000313" key="3">
    <source>
        <dbReference type="EMBL" id="CAE7524399.1"/>
    </source>
</evidence>
<evidence type="ECO:0000313" key="4">
    <source>
        <dbReference type="Proteomes" id="UP000601435"/>
    </source>
</evidence>